<dbReference type="Gene3D" id="3.40.50.720">
    <property type="entry name" value="NAD(P)-binding Rossmann-like Domain"/>
    <property type="match status" value="1"/>
</dbReference>
<comment type="caution">
    <text evidence="1">The sequence shown here is derived from an EMBL/GenBank/DDBJ whole genome shotgun (WGS) entry which is preliminary data.</text>
</comment>
<keyword evidence="2" id="KW-1185">Reference proteome</keyword>
<protein>
    <recommendedName>
        <fullName evidence="3">SDR family oxidoreductase</fullName>
    </recommendedName>
</protein>
<dbReference type="Proteomes" id="UP001149140">
    <property type="component" value="Unassembled WGS sequence"/>
</dbReference>
<name>A0A9X3MN58_9ACTN</name>
<organism evidence="1 2">
    <name type="scientific">Solirubrobacter ginsenosidimutans</name>
    <dbReference type="NCBI Taxonomy" id="490573"/>
    <lineage>
        <taxon>Bacteria</taxon>
        <taxon>Bacillati</taxon>
        <taxon>Actinomycetota</taxon>
        <taxon>Thermoleophilia</taxon>
        <taxon>Solirubrobacterales</taxon>
        <taxon>Solirubrobacteraceae</taxon>
        <taxon>Solirubrobacter</taxon>
    </lineage>
</organism>
<dbReference type="RefSeq" id="WP_270038299.1">
    <property type="nucleotide sequence ID" value="NZ_JAPDOD010000002.1"/>
</dbReference>
<dbReference type="AlphaFoldDB" id="A0A9X3MN58"/>
<gene>
    <name evidence="1" type="ORF">OM076_04725</name>
</gene>
<proteinExistence type="predicted"/>
<dbReference type="SUPFAM" id="SSF51735">
    <property type="entry name" value="NAD(P)-binding Rossmann-fold domains"/>
    <property type="match status" value="1"/>
</dbReference>
<reference evidence="1" key="1">
    <citation type="submission" date="2022-10" db="EMBL/GenBank/DDBJ databases">
        <title>The WGS of Solirubrobacter ginsenosidimutans DSM 21036.</title>
        <authorList>
            <person name="Jiang Z."/>
        </authorList>
    </citation>
    <scope>NUCLEOTIDE SEQUENCE</scope>
    <source>
        <strain evidence="1">DSM 21036</strain>
    </source>
</reference>
<evidence type="ECO:0000313" key="1">
    <source>
        <dbReference type="EMBL" id="MDA0159559.1"/>
    </source>
</evidence>
<sequence>MRPTPPPRRSALPDESARLYGLDTPEAFAVQEPLERMLEPREVAAMIAWLAGPPGSDVTGAALAGRRGLSV</sequence>
<evidence type="ECO:0000313" key="2">
    <source>
        <dbReference type="Proteomes" id="UP001149140"/>
    </source>
</evidence>
<dbReference type="EMBL" id="JAPDOD010000002">
    <property type="protein sequence ID" value="MDA0159559.1"/>
    <property type="molecule type" value="Genomic_DNA"/>
</dbReference>
<dbReference type="InterPro" id="IPR036291">
    <property type="entry name" value="NAD(P)-bd_dom_sf"/>
</dbReference>
<accession>A0A9X3MN58</accession>
<evidence type="ECO:0008006" key="3">
    <source>
        <dbReference type="Google" id="ProtNLM"/>
    </source>
</evidence>